<evidence type="ECO:0000313" key="3">
    <source>
        <dbReference type="Proteomes" id="UP000789572"/>
    </source>
</evidence>
<dbReference type="OrthoDB" id="4062651at2759"/>
<dbReference type="GO" id="GO:0007165">
    <property type="term" value="P:signal transduction"/>
    <property type="evidence" value="ECO:0007669"/>
    <property type="project" value="TreeGrafter"/>
</dbReference>
<reference evidence="2" key="1">
    <citation type="submission" date="2021-06" db="EMBL/GenBank/DDBJ databases">
        <authorList>
            <person name="Kallberg Y."/>
            <person name="Tangrot J."/>
            <person name="Rosling A."/>
        </authorList>
    </citation>
    <scope>NUCLEOTIDE SEQUENCE</scope>
    <source>
        <strain evidence="2">IA702</strain>
    </source>
</reference>
<sequence>MSGKKIKALFGRSIEFISPIANVLPFPGVPELFSVIDRIVVLVDTARCNKETLPYIKEYMLEVKQTIDDNKDIINDEDTPSLMKALKNWERFLLKYTRPKMKTLLAIINADQIDRKIGGLFADLDRALNAANLRVNLENNKRLKEISGTVEKVDEHIYNLGNKVDALQINVQDAVKDAVKGAMKDTMNDVTAKVKDSFLTTAVILGARLSKEQIDGLKIEPELVSPDQPHGDGRIKVRYCLGLYAEKIKIAKVDDNIDKYWVQAFISSKLDKELFMKIYGILLDGGFYYMITEWPEKGTLYQYLKEHKNIPWTQKIKWASHLARALAVCHVKHILHHDIRSHNVVVDENDSVKLANYHLARGMEDKTTSVGGVTDSVRWLCPEKVREGTLPYSKSADVYSFGMLMWEISSHDVPFSEKNINEVYASIKNSDERNAPRPPIVPGTPGKYAKIMQRCWRQIPGDRPTMQSVVRKLEKLENVYDSPGYATDDAVSSSVTEYDSCAPTHPSVTIDSAIKLHTRKRFGEAFNQFKILADQAEPSAEANFYVGRYLLDPKIQLNSREDPNVGVSYLEAAEELGCNRAAQFRAQEKMAAAAAIRKRLLAAGDDVNAGIIMDRMKTECLAEFRDSAKRGDLRCMKDLADYGAKLGDEESFKEGRTMLRNVINNSKDDRERAKARDFLTKLQVHNDKFLN</sequence>
<dbReference type="InterPro" id="IPR050167">
    <property type="entry name" value="Ser_Thr_protein_kinase"/>
</dbReference>
<dbReference type="InterPro" id="IPR000719">
    <property type="entry name" value="Prot_kinase_dom"/>
</dbReference>
<dbReference type="GO" id="GO:0004672">
    <property type="term" value="F:protein kinase activity"/>
    <property type="evidence" value="ECO:0007669"/>
    <property type="project" value="InterPro"/>
</dbReference>
<dbReference type="InterPro" id="IPR011009">
    <property type="entry name" value="Kinase-like_dom_sf"/>
</dbReference>
<protein>
    <submittedName>
        <fullName evidence="2">10152_t:CDS:1</fullName>
    </submittedName>
</protein>
<dbReference type="PROSITE" id="PS00109">
    <property type="entry name" value="PROTEIN_KINASE_TYR"/>
    <property type="match status" value="1"/>
</dbReference>
<name>A0A9N9AJ63_9GLOM</name>
<proteinExistence type="predicted"/>
<dbReference type="Proteomes" id="UP000789572">
    <property type="component" value="Unassembled WGS sequence"/>
</dbReference>
<evidence type="ECO:0000259" key="1">
    <source>
        <dbReference type="PROSITE" id="PS50011"/>
    </source>
</evidence>
<comment type="caution">
    <text evidence="2">The sequence shown here is derived from an EMBL/GenBank/DDBJ whole genome shotgun (WGS) entry which is preliminary data.</text>
</comment>
<dbReference type="CDD" id="cd21037">
    <property type="entry name" value="MLKL_NTD"/>
    <property type="match status" value="1"/>
</dbReference>
<dbReference type="SUPFAM" id="SSF56112">
    <property type="entry name" value="Protein kinase-like (PK-like)"/>
    <property type="match status" value="1"/>
</dbReference>
<dbReference type="InterPro" id="IPR001245">
    <property type="entry name" value="Ser-Thr/Tyr_kinase_cat_dom"/>
</dbReference>
<dbReference type="PANTHER" id="PTHR23257">
    <property type="entry name" value="SERINE-THREONINE PROTEIN KINASE"/>
    <property type="match status" value="1"/>
</dbReference>
<dbReference type="GO" id="GO:0005737">
    <property type="term" value="C:cytoplasm"/>
    <property type="evidence" value="ECO:0007669"/>
    <property type="project" value="TreeGrafter"/>
</dbReference>
<feature type="domain" description="Protein kinase" evidence="1">
    <location>
        <begin position="224"/>
        <end position="476"/>
    </location>
</feature>
<dbReference type="Pfam" id="PF07714">
    <property type="entry name" value="PK_Tyr_Ser-Thr"/>
    <property type="match status" value="1"/>
</dbReference>
<dbReference type="EMBL" id="CAJVPJ010000510">
    <property type="protein sequence ID" value="CAG8532262.1"/>
    <property type="molecule type" value="Genomic_DNA"/>
</dbReference>
<dbReference type="GO" id="GO:0005524">
    <property type="term" value="F:ATP binding"/>
    <property type="evidence" value="ECO:0007669"/>
    <property type="project" value="InterPro"/>
</dbReference>
<dbReference type="AlphaFoldDB" id="A0A9N9AJ63"/>
<gene>
    <name evidence="2" type="ORF">POCULU_LOCUS4118</name>
</gene>
<dbReference type="InterPro" id="IPR059179">
    <property type="entry name" value="MLKL-like_MCAfunc"/>
</dbReference>
<dbReference type="PANTHER" id="PTHR23257:SF958">
    <property type="entry name" value="SERINE_THREONINE-PROTEIN KINASE WNK4"/>
    <property type="match status" value="1"/>
</dbReference>
<accession>A0A9N9AJ63</accession>
<evidence type="ECO:0000313" key="2">
    <source>
        <dbReference type="EMBL" id="CAG8532262.1"/>
    </source>
</evidence>
<dbReference type="PROSITE" id="PS50011">
    <property type="entry name" value="PROTEIN_KINASE_DOM"/>
    <property type="match status" value="1"/>
</dbReference>
<keyword evidence="3" id="KW-1185">Reference proteome</keyword>
<dbReference type="Gene3D" id="1.10.510.10">
    <property type="entry name" value="Transferase(Phosphotransferase) domain 1"/>
    <property type="match status" value="1"/>
</dbReference>
<organism evidence="2 3">
    <name type="scientific">Paraglomus occultum</name>
    <dbReference type="NCBI Taxonomy" id="144539"/>
    <lineage>
        <taxon>Eukaryota</taxon>
        <taxon>Fungi</taxon>
        <taxon>Fungi incertae sedis</taxon>
        <taxon>Mucoromycota</taxon>
        <taxon>Glomeromycotina</taxon>
        <taxon>Glomeromycetes</taxon>
        <taxon>Paraglomerales</taxon>
        <taxon>Paraglomeraceae</taxon>
        <taxon>Paraglomus</taxon>
    </lineage>
</organism>
<dbReference type="InterPro" id="IPR008266">
    <property type="entry name" value="Tyr_kinase_AS"/>
</dbReference>